<evidence type="ECO:0000256" key="4">
    <source>
        <dbReference type="ARBA" id="ARBA00022692"/>
    </source>
</evidence>
<comment type="similarity">
    <text evidence="10">Belongs to the ABC-2 integral membrane protein family.</text>
</comment>
<evidence type="ECO:0000259" key="11">
    <source>
        <dbReference type="PROSITE" id="PS50893"/>
    </source>
</evidence>
<feature type="transmembrane region" description="Helical" evidence="10">
    <location>
        <begin position="201"/>
        <end position="222"/>
    </location>
</feature>
<dbReference type="InterPro" id="IPR003439">
    <property type="entry name" value="ABC_transporter-like_ATP-bd"/>
</dbReference>
<evidence type="ECO:0000256" key="10">
    <source>
        <dbReference type="RuleBase" id="RU361157"/>
    </source>
</evidence>
<name>A0ABU6FAD5_9ACTN</name>
<feature type="transmembrane region" description="Helical" evidence="10">
    <location>
        <begin position="368"/>
        <end position="387"/>
    </location>
</feature>
<feature type="domain" description="ABC transmembrane type-2" evidence="12">
    <location>
        <begin position="168"/>
        <end position="393"/>
    </location>
</feature>
<dbReference type="InterPro" id="IPR003593">
    <property type="entry name" value="AAA+_ATPase"/>
</dbReference>
<keyword evidence="9" id="KW-0046">Antibiotic resistance</keyword>
<dbReference type="PROSITE" id="PS51012">
    <property type="entry name" value="ABC_TM2"/>
    <property type="match status" value="1"/>
</dbReference>
<comment type="caution">
    <text evidence="10">Lacks conserved residue(s) required for the propagation of feature annotation.</text>
</comment>
<feature type="domain" description="ABC transporter" evidence="11">
    <location>
        <begin position="5"/>
        <end position="266"/>
    </location>
</feature>
<dbReference type="PANTHER" id="PTHR42711">
    <property type="entry name" value="ABC TRANSPORTER ATP-BINDING PROTEIN"/>
    <property type="match status" value="1"/>
</dbReference>
<dbReference type="GO" id="GO:0005524">
    <property type="term" value="F:ATP binding"/>
    <property type="evidence" value="ECO:0007669"/>
    <property type="project" value="UniProtKB-KW"/>
</dbReference>
<dbReference type="InterPro" id="IPR027417">
    <property type="entry name" value="P-loop_NTPase"/>
</dbReference>
<dbReference type="InterPro" id="IPR050763">
    <property type="entry name" value="ABC_transporter_ATP-binding"/>
</dbReference>
<dbReference type="InterPro" id="IPR013525">
    <property type="entry name" value="ABC2_TM"/>
</dbReference>
<feature type="transmembrane region" description="Helical" evidence="10">
    <location>
        <begin position="278"/>
        <end position="304"/>
    </location>
</feature>
<dbReference type="SUPFAM" id="SSF52540">
    <property type="entry name" value="P-loop containing nucleoside triphosphate hydrolases"/>
    <property type="match status" value="1"/>
</dbReference>
<comment type="subcellular location">
    <subcellularLocation>
        <location evidence="10">Cell membrane</location>
        <topology evidence="10">Multi-pass membrane protein</topology>
    </subcellularLocation>
    <subcellularLocation>
        <location evidence="2">Cell membrane</location>
        <topology evidence="2">Peripheral membrane protein</topology>
    </subcellularLocation>
    <subcellularLocation>
        <location evidence="1">Membrane</location>
        <topology evidence="1">Multi-pass membrane protein</topology>
    </subcellularLocation>
</comment>
<keyword evidence="10" id="KW-1003">Cell membrane</keyword>
<keyword evidence="4 10" id="KW-0812">Transmembrane</keyword>
<keyword evidence="8 10" id="KW-0472">Membrane</keyword>
<dbReference type="PANTHER" id="PTHR42711:SF19">
    <property type="entry name" value="DOXORUBICIN RESISTANCE ATP-BINDING PROTEIN DRRA"/>
    <property type="match status" value="1"/>
</dbReference>
<accession>A0ABU6FAD5</accession>
<evidence type="ECO:0000256" key="5">
    <source>
        <dbReference type="ARBA" id="ARBA00022741"/>
    </source>
</evidence>
<dbReference type="InterPro" id="IPR017871">
    <property type="entry name" value="ABC_transporter-like_CS"/>
</dbReference>
<keyword evidence="3 10" id="KW-0813">Transport</keyword>
<feature type="transmembrane region" description="Helical" evidence="10">
    <location>
        <begin position="172"/>
        <end position="189"/>
    </location>
</feature>
<evidence type="ECO:0000256" key="8">
    <source>
        <dbReference type="ARBA" id="ARBA00023136"/>
    </source>
</evidence>
<dbReference type="Gene3D" id="3.40.50.300">
    <property type="entry name" value="P-loop containing nucleotide triphosphate hydrolases"/>
    <property type="match status" value="1"/>
</dbReference>
<evidence type="ECO:0000259" key="12">
    <source>
        <dbReference type="PROSITE" id="PS51012"/>
    </source>
</evidence>
<keyword evidence="14" id="KW-1185">Reference proteome</keyword>
<evidence type="ECO:0000256" key="9">
    <source>
        <dbReference type="ARBA" id="ARBA00023251"/>
    </source>
</evidence>
<gene>
    <name evidence="13" type="ORF">OKJ99_26215</name>
</gene>
<evidence type="ECO:0000256" key="2">
    <source>
        <dbReference type="ARBA" id="ARBA00004202"/>
    </source>
</evidence>
<evidence type="ECO:0000313" key="13">
    <source>
        <dbReference type="EMBL" id="MEB8341001.1"/>
    </source>
</evidence>
<dbReference type="Pfam" id="PF00005">
    <property type="entry name" value="ABC_tran"/>
    <property type="match status" value="1"/>
</dbReference>
<dbReference type="PROSITE" id="PS00211">
    <property type="entry name" value="ABC_TRANSPORTER_1"/>
    <property type="match status" value="1"/>
</dbReference>
<dbReference type="InterPro" id="IPR047817">
    <property type="entry name" value="ABC2_TM_bact-type"/>
</dbReference>
<evidence type="ECO:0000313" key="14">
    <source>
        <dbReference type="Proteomes" id="UP001354931"/>
    </source>
</evidence>
<sequence>MTDAIVAEGVRKRYGDKAALDGLDLVVGRGTVHGVLGPNGAGKTTAVRVMATLLRADEGRVEVAGHDVRRAPDEVRHRIGLLGQHAALDEELSGRQNLEMFGRLHHLGARRAGVRADELLARFGLADTGRKAVKAYSGGMRRRLDLAASLITEPEVLFLDEPTTGLDPRGRAEVWDAVMLLVMFGYLVGGGKGVEGDYVDFLVPGMLALTMAFGLESTMVAITQDLNKGVIDRFRSMPMTNGAVLVGRSVADMLQSAASIVVMAAVGLAIGWRVHGSFGAVLGAFGLLLLLRFAMLWMGIWLAMVAGKPELVQAVQILVWPVGFLSNAFAVPSTMPDWLGAVVEWNPMSATASSVRHLFGNPGGADEVWLAVAWPVGLVAIFFPLAVRRFARLSH</sequence>
<dbReference type="SMART" id="SM00382">
    <property type="entry name" value="AAA"/>
    <property type="match status" value="1"/>
</dbReference>
<dbReference type="EMBL" id="JAOZYC010000140">
    <property type="protein sequence ID" value="MEB8341001.1"/>
    <property type="molecule type" value="Genomic_DNA"/>
</dbReference>
<protein>
    <recommendedName>
        <fullName evidence="10">Transport permease protein</fullName>
    </recommendedName>
</protein>
<evidence type="ECO:0000256" key="3">
    <source>
        <dbReference type="ARBA" id="ARBA00022448"/>
    </source>
</evidence>
<keyword evidence="7 10" id="KW-1133">Transmembrane helix</keyword>
<feature type="transmembrane region" description="Helical" evidence="10">
    <location>
        <begin position="243"/>
        <end position="272"/>
    </location>
</feature>
<evidence type="ECO:0000256" key="7">
    <source>
        <dbReference type="ARBA" id="ARBA00022989"/>
    </source>
</evidence>
<reference evidence="13 14" key="1">
    <citation type="submission" date="2022-10" db="EMBL/GenBank/DDBJ databases">
        <authorList>
            <person name="Xie J."/>
            <person name="Shen N."/>
        </authorList>
    </citation>
    <scope>NUCLEOTIDE SEQUENCE [LARGE SCALE GENOMIC DNA]</scope>
    <source>
        <strain evidence="13 14">YIM65594</strain>
    </source>
</reference>
<dbReference type="RefSeq" id="WP_326019991.1">
    <property type="nucleotide sequence ID" value="NZ_JAOZYC010000140.1"/>
</dbReference>
<evidence type="ECO:0000256" key="6">
    <source>
        <dbReference type="ARBA" id="ARBA00022840"/>
    </source>
</evidence>
<dbReference type="Proteomes" id="UP001354931">
    <property type="component" value="Unassembled WGS sequence"/>
</dbReference>
<organism evidence="13 14">
    <name type="scientific">Streptomyces endophyticus</name>
    <dbReference type="NCBI Taxonomy" id="714166"/>
    <lineage>
        <taxon>Bacteria</taxon>
        <taxon>Bacillati</taxon>
        <taxon>Actinomycetota</taxon>
        <taxon>Actinomycetes</taxon>
        <taxon>Kitasatosporales</taxon>
        <taxon>Streptomycetaceae</taxon>
        <taxon>Streptomyces</taxon>
    </lineage>
</organism>
<comment type="caution">
    <text evidence="13">The sequence shown here is derived from an EMBL/GenBank/DDBJ whole genome shotgun (WGS) entry which is preliminary data.</text>
</comment>
<dbReference type="Pfam" id="PF01061">
    <property type="entry name" value="ABC2_membrane"/>
    <property type="match status" value="1"/>
</dbReference>
<keyword evidence="5" id="KW-0547">Nucleotide-binding</keyword>
<evidence type="ECO:0000256" key="1">
    <source>
        <dbReference type="ARBA" id="ARBA00004141"/>
    </source>
</evidence>
<dbReference type="PROSITE" id="PS50893">
    <property type="entry name" value="ABC_TRANSPORTER_2"/>
    <property type="match status" value="1"/>
</dbReference>
<keyword evidence="6 13" id="KW-0067">ATP-binding</keyword>
<proteinExistence type="inferred from homology"/>